<evidence type="ECO:0000313" key="2">
    <source>
        <dbReference type="Proteomes" id="UP001239111"/>
    </source>
</evidence>
<comment type="caution">
    <text evidence="1">The sequence shown here is derived from an EMBL/GenBank/DDBJ whole genome shotgun (WGS) entry which is preliminary data.</text>
</comment>
<reference evidence="1" key="1">
    <citation type="submission" date="2023-04" db="EMBL/GenBank/DDBJ databases">
        <title>A chromosome-level genome assembly of the parasitoid wasp Eretmocerus hayati.</title>
        <authorList>
            <person name="Zhong Y."/>
            <person name="Liu S."/>
            <person name="Liu Y."/>
        </authorList>
    </citation>
    <scope>NUCLEOTIDE SEQUENCE</scope>
    <source>
        <strain evidence="1">ZJU_SS_LIU_2023</strain>
    </source>
</reference>
<dbReference type="Proteomes" id="UP001239111">
    <property type="component" value="Chromosome 4"/>
</dbReference>
<name>A0ACC2N2M5_9HYME</name>
<keyword evidence="2" id="KW-1185">Reference proteome</keyword>
<organism evidence="1 2">
    <name type="scientific">Eretmocerus hayati</name>
    <dbReference type="NCBI Taxonomy" id="131215"/>
    <lineage>
        <taxon>Eukaryota</taxon>
        <taxon>Metazoa</taxon>
        <taxon>Ecdysozoa</taxon>
        <taxon>Arthropoda</taxon>
        <taxon>Hexapoda</taxon>
        <taxon>Insecta</taxon>
        <taxon>Pterygota</taxon>
        <taxon>Neoptera</taxon>
        <taxon>Endopterygota</taxon>
        <taxon>Hymenoptera</taxon>
        <taxon>Apocrita</taxon>
        <taxon>Proctotrupomorpha</taxon>
        <taxon>Chalcidoidea</taxon>
        <taxon>Aphelinidae</taxon>
        <taxon>Aphelininae</taxon>
        <taxon>Eretmocerus</taxon>
    </lineage>
</organism>
<sequence>MMLKFLACIILILMWSSSSVALSNNSSSHNASEFGNTQIFYARDLARSNGNLLFAVCSDQHISGVARCRVTLKNIQNQSEFGSKVSCRLDIHSRQNRKFFRPNFDLKLELFGNPTKAVLTFTEISNSLWSASVYDRIIFLDMLTCATENLSFMISENYFSEISPRNRLIIHKNSFDVIVTDPKVCENFIKCIVTFDENGKRIGSPRSFSSKLVIQQNKWIESITGSQGLLVFGNLISESVGYVAAEYYDISGASKQFELTFEHELLRSSTSISSAHGIFTICSQVKKNVFVWNQRKESTVHCNQFRPNRAEPILSVTIKNPNNITDMAVHSLIGGGFIFLVQECPGKNVVQSLCHFKASIVGVREAESLGLQINSHCSNGNQDDLIIDVGETKDKFCFYFLCTHQGTHDAKRSVTFDRKCILK</sequence>
<proteinExistence type="predicted"/>
<evidence type="ECO:0000313" key="1">
    <source>
        <dbReference type="EMBL" id="KAJ8664983.1"/>
    </source>
</evidence>
<accession>A0ACC2N2M5</accession>
<gene>
    <name evidence="1" type="ORF">QAD02_006645</name>
</gene>
<dbReference type="EMBL" id="CM056744">
    <property type="protein sequence ID" value="KAJ8664983.1"/>
    <property type="molecule type" value="Genomic_DNA"/>
</dbReference>
<protein>
    <submittedName>
        <fullName evidence="1">Uncharacterized protein</fullName>
    </submittedName>
</protein>